<comment type="caution">
    <text evidence="2">The sequence shown here is derived from an EMBL/GenBank/DDBJ whole genome shotgun (WGS) entry which is preliminary data.</text>
</comment>
<dbReference type="AlphaFoldDB" id="A0A0B2JY25"/>
<keyword evidence="3" id="KW-1185">Reference proteome</keyword>
<feature type="signal peptide" evidence="1">
    <location>
        <begin position="1"/>
        <end position="23"/>
    </location>
</feature>
<feature type="chain" id="PRO_5002090609" evidence="1">
    <location>
        <begin position="24"/>
        <end position="312"/>
    </location>
</feature>
<dbReference type="Proteomes" id="UP000030993">
    <property type="component" value="Unassembled WGS sequence"/>
</dbReference>
<protein>
    <submittedName>
        <fullName evidence="2">Uncharacterized protein</fullName>
    </submittedName>
</protein>
<proteinExistence type="predicted"/>
<dbReference type="eggNOG" id="COG3391">
    <property type="taxonomic scope" value="Bacteria"/>
</dbReference>
<sequence>MKKKALTAAILGLALSVSATAMAATGMSGLSPLDGRPETNAKKMLPKATYKVESVHQVEGRQGVASEGDYFWVSGSKTLAKYDKNWNLIEINKNPFEGYSIPSNHIGDIDVYNNEIYVGAENFMDGVGKNIQIAIHDADTLKLKRTFSFEPSSGQEECSGICVNPDTQTVWMCSWVGEESGRYLYEYDLKTGKYLRKVHLQCPPQWVQGIAYYNGSFYLTADDGTADEIEPDHVYRVDIQPGASNATVVLERTLDDVTFQGEIEGITFNKAKKQMLVHYNRGSRIVLGMVKGFYPGYDKEISEVFCYDIKKK</sequence>
<dbReference type="InterPro" id="IPR015943">
    <property type="entry name" value="WD40/YVTN_repeat-like_dom_sf"/>
</dbReference>
<organism evidence="2 3">
    <name type="scientific">Anaerovibrio lipolyticus</name>
    <dbReference type="NCBI Taxonomy" id="82374"/>
    <lineage>
        <taxon>Bacteria</taxon>
        <taxon>Bacillati</taxon>
        <taxon>Bacillota</taxon>
        <taxon>Negativicutes</taxon>
        <taxon>Selenomonadales</taxon>
        <taxon>Selenomonadaceae</taxon>
        <taxon>Anaerovibrio</taxon>
    </lineage>
</organism>
<dbReference type="RefSeq" id="WP_039209873.1">
    <property type="nucleotide sequence ID" value="NZ_JSCE01000186.1"/>
</dbReference>
<keyword evidence="1" id="KW-0732">Signal</keyword>
<dbReference type="Gene3D" id="2.130.10.10">
    <property type="entry name" value="YVTN repeat-like/Quinoprotein amine dehydrogenase"/>
    <property type="match status" value="1"/>
</dbReference>
<gene>
    <name evidence="2" type="ORF">NZ47_09690</name>
</gene>
<dbReference type="SUPFAM" id="SSF75011">
    <property type="entry name" value="3-carboxy-cis,cis-mucoante lactonizing enzyme"/>
    <property type="match status" value="1"/>
</dbReference>
<evidence type="ECO:0000313" key="3">
    <source>
        <dbReference type="Proteomes" id="UP000030993"/>
    </source>
</evidence>
<reference evidence="2 3" key="1">
    <citation type="journal article" date="2013" name="PLoS ONE">
        <title>Identification and characterization of three novel lipases belonging to families II and V from Anaerovibrio lipolyticus 5ST.</title>
        <authorList>
            <person name="Prive F."/>
            <person name="Kaderbhai N.N."/>
            <person name="Girdwood S."/>
            <person name="Worgan H.J."/>
            <person name="Pinloche E."/>
            <person name="Scollan N.D."/>
            <person name="Huws S.A."/>
            <person name="Newbold C.J."/>
        </authorList>
    </citation>
    <scope>NUCLEOTIDE SEQUENCE [LARGE SCALE GENOMIC DNA]</scope>
    <source>
        <strain evidence="2 3">5S</strain>
    </source>
</reference>
<dbReference type="STRING" id="82374.NZ47_09690"/>
<evidence type="ECO:0000313" key="2">
    <source>
        <dbReference type="EMBL" id="KHM51556.1"/>
    </source>
</evidence>
<evidence type="ECO:0000256" key="1">
    <source>
        <dbReference type="SAM" id="SignalP"/>
    </source>
</evidence>
<dbReference type="EMBL" id="JSCE01000186">
    <property type="protein sequence ID" value="KHM51556.1"/>
    <property type="molecule type" value="Genomic_DNA"/>
</dbReference>
<accession>A0A0B2JY25</accession>
<name>A0A0B2JY25_9FIRM</name>